<feature type="domain" description="Flagellar hook protein FlgE/F/G-like D1" evidence="7">
    <location>
        <begin position="81"/>
        <end position="146"/>
    </location>
</feature>
<evidence type="ECO:0000259" key="5">
    <source>
        <dbReference type="Pfam" id="PF00460"/>
    </source>
</evidence>
<reference evidence="8 9" key="1">
    <citation type="submission" date="2017-03" db="EMBL/GenBank/DDBJ databases">
        <authorList>
            <person name="Afonso C.L."/>
            <person name="Miller P.J."/>
            <person name="Scott M.A."/>
            <person name="Spackman E."/>
            <person name="Goraichik I."/>
            <person name="Dimitrov K.M."/>
            <person name="Suarez D.L."/>
            <person name="Swayne D.E."/>
        </authorList>
    </citation>
    <scope>NUCLEOTIDE SEQUENCE [LARGE SCALE GENOMIC DNA]</scope>
    <source>
        <strain evidence="8 9">CECT 7691</strain>
    </source>
</reference>
<keyword evidence="8" id="KW-0282">Flagellum</keyword>
<dbReference type="Pfam" id="PF06429">
    <property type="entry name" value="Flg_bbr_C"/>
    <property type="match status" value="1"/>
</dbReference>
<keyword evidence="8" id="KW-0966">Cell projection</keyword>
<feature type="domain" description="Flagellar basal-body/hook protein C-terminal" evidence="6">
    <location>
        <begin position="191"/>
        <end position="232"/>
    </location>
</feature>
<dbReference type="InParanoid" id="A0A1Y5U507"/>
<dbReference type="InterPro" id="IPR012836">
    <property type="entry name" value="FlgF"/>
</dbReference>
<evidence type="ECO:0000256" key="1">
    <source>
        <dbReference type="ARBA" id="ARBA00004117"/>
    </source>
</evidence>
<protein>
    <recommendedName>
        <fullName evidence="4">Flagellar basal-body rod protein FlgF</fullName>
    </recommendedName>
</protein>
<dbReference type="OrthoDB" id="9804559at2"/>
<dbReference type="RefSeq" id="WP_085885630.1">
    <property type="nucleotide sequence ID" value="NZ_FWFR01000006.1"/>
</dbReference>
<comment type="similarity">
    <text evidence="2 4">Belongs to the flagella basal body rod proteins family.</text>
</comment>
<dbReference type="EMBL" id="FWFR01000006">
    <property type="protein sequence ID" value="SLN77131.1"/>
    <property type="molecule type" value="Genomic_DNA"/>
</dbReference>
<evidence type="ECO:0000313" key="8">
    <source>
        <dbReference type="EMBL" id="SLN77131.1"/>
    </source>
</evidence>
<evidence type="ECO:0000313" key="9">
    <source>
        <dbReference type="Proteomes" id="UP000193200"/>
    </source>
</evidence>
<dbReference type="PANTHER" id="PTHR30435">
    <property type="entry name" value="FLAGELLAR PROTEIN"/>
    <property type="match status" value="1"/>
</dbReference>
<evidence type="ECO:0000259" key="6">
    <source>
        <dbReference type="Pfam" id="PF06429"/>
    </source>
</evidence>
<dbReference type="GO" id="GO:0071978">
    <property type="term" value="P:bacterial-type flagellum-dependent swarming motility"/>
    <property type="evidence" value="ECO:0007669"/>
    <property type="project" value="TreeGrafter"/>
</dbReference>
<gene>
    <name evidence="8" type="primary">flgG_1</name>
    <name evidence="8" type="ORF">OCH7691_04293</name>
</gene>
<sequence>MENAVYIGLSKQMAMRRELDIIANNIANMNTTAFKSETVLFEEYLVDTAVGEKASFVQDYGVLRNVGEGALRETGNTLDVALRGNGYMVVQTPGGDRYTRVGQLHVDDAGNLVTGDNHPILDSGGSPIFLDPQGGRPVIATDGSVSNGFGPLGRIDLVTFANEQALKPVGTGLYAAGDQVPEPAEGTEVLQGWLESSNVQGLQEMTRMMDVLRSYQSLQRLLDANNELQTRAVERLARFG</sequence>
<keyword evidence="9" id="KW-1185">Reference proteome</keyword>
<comment type="subunit">
    <text evidence="4">The basal body constitutes a major portion of the flagellar organelle and consists of five rings (E,L,P,S, and M) mounted on a central rod. The rod consists of about 26 subunits of FlgG in the distal portion, and FlgB, FlgC and FlgF are thought to build up the proximal portion of the rod with about 6 subunits each.</text>
</comment>
<dbReference type="InterPro" id="IPR010930">
    <property type="entry name" value="Flg_bb/hook_C_dom"/>
</dbReference>
<dbReference type="InterPro" id="IPR037925">
    <property type="entry name" value="FlgE/F/G-like"/>
</dbReference>
<dbReference type="SUPFAM" id="SSF117143">
    <property type="entry name" value="Flagellar hook protein flgE"/>
    <property type="match status" value="1"/>
</dbReference>
<comment type="subcellular location">
    <subcellularLocation>
        <location evidence="1 4">Bacterial flagellum basal body</location>
    </subcellularLocation>
</comment>
<accession>A0A1Y5U507</accession>
<dbReference type="AlphaFoldDB" id="A0A1Y5U507"/>
<evidence type="ECO:0000256" key="2">
    <source>
        <dbReference type="ARBA" id="ARBA00009677"/>
    </source>
</evidence>
<dbReference type="PANTHER" id="PTHR30435:SF19">
    <property type="entry name" value="FLAGELLAR BASAL-BODY ROD PROTEIN FLGG"/>
    <property type="match status" value="1"/>
</dbReference>
<keyword evidence="8" id="KW-0969">Cilium</keyword>
<dbReference type="NCBIfam" id="TIGR03506">
    <property type="entry name" value="FlgEFG_subfam"/>
    <property type="match status" value="1"/>
</dbReference>
<keyword evidence="3 4" id="KW-0975">Bacterial flagellum</keyword>
<organism evidence="8 9">
    <name type="scientific">Oceanibacterium hippocampi</name>
    <dbReference type="NCBI Taxonomy" id="745714"/>
    <lineage>
        <taxon>Bacteria</taxon>
        <taxon>Pseudomonadati</taxon>
        <taxon>Pseudomonadota</taxon>
        <taxon>Alphaproteobacteria</taxon>
        <taxon>Sneathiellales</taxon>
        <taxon>Sneathiellaceae</taxon>
        <taxon>Oceanibacterium</taxon>
    </lineage>
</organism>
<evidence type="ECO:0000256" key="4">
    <source>
        <dbReference type="RuleBase" id="RU362116"/>
    </source>
</evidence>
<dbReference type="InterPro" id="IPR053967">
    <property type="entry name" value="LlgE_F_G-like_D1"/>
</dbReference>
<evidence type="ECO:0000259" key="7">
    <source>
        <dbReference type="Pfam" id="PF22692"/>
    </source>
</evidence>
<name>A0A1Y5U507_9PROT</name>
<dbReference type="InterPro" id="IPR020013">
    <property type="entry name" value="Flagellar_FlgE/F/G"/>
</dbReference>
<feature type="domain" description="Flagellar basal body rod protein N-terminal" evidence="5">
    <location>
        <begin position="7"/>
        <end position="35"/>
    </location>
</feature>
<dbReference type="Proteomes" id="UP000193200">
    <property type="component" value="Unassembled WGS sequence"/>
</dbReference>
<proteinExistence type="inferred from homology"/>
<dbReference type="NCBIfam" id="TIGR02490">
    <property type="entry name" value="flgF"/>
    <property type="match status" value="1"/>
</dbReference>
<dbReference type="Pfam" id="PF22692">
    <property type="entry name" value="LlgE_F_G_D1"/>
    <property type="match status" value="1"/>
</dbReference>
<dbReference type="GO" id="GO:0030694">
    <property type="term" value="C:bacterial-type flagellum basal body, rod"/>
    <property type="evidence" value="ECO:0007669"/>
    <property type="project" value="UniProtKB-UniRule"/>
</dbReference>
<dbReference type="InterPro" id="IPR001444">
    <property type="entry name" value="Flag_bb_rod_N"/>
</dbReference>
<dbReference type="Pfam" id="PF00460">
    <property type="entry name" value="Flg_bb_rod"/>
    <property type="match status" value="1"/>
</dbReference>
<evidence type="ECO:0000256" key="3">
    <source>
        <dbReference type="ARBA" id="ARBA00023143"/>
    </source>
</evidence>